<proteinExistence type="predicted"/>
<accession>A0A5C5ZMH7</accession>
<protein>
    <recommendedName>
        <fullName evidence="2">YrhK domain-containing protein</fullName>
    </recommendedName>
</protein>
<comment type="caution">
    <text evidence="3">The sequence shown here is derived from an EMBL/GenBank/DDBJ whole genome shotgun (WGS) entry which is preliminary data.</text>
</comment>
<dbReference type="Proteomes" id="UP000315440">
    <property type="component" value="Unassembled WGS sequence"/>
</dbReference>
<organism evidence="3 4">
    <name type="scientific">Pseudobythopirellula maris</name>
    <dbReference type="NCBI Taxonomy" id="2527991"/>
    <lineage>
        <taxon>Bacteria</taxon>
        <taxon>Pseudomonadati</taxon>
        <taxon>Planctomycetota</taxon>
        <taxon>Planctomycetia</taxon>
        <taxon>Pirellulales</taxon>
        <taxon>Lacipirellulaceae</taxon>
        <taxon>Pseudobythopirellula</taxon>
    </lineage>
</organism>
<keyword evidence="1" id="KW-0472">Membrane</keyword>
<keyword evidence="1" id="KW-1133">Transmembrane helix</keyword>
<dbReference type="RefSeq" id="WP_197525596.1">
    <property type="nucleotide sequence ID" value="NZ_SJPQ01000002.1"/>
</dbReference>
<gene>
    <name evidence="3" type="ORF">Mal64_18040</name>
</gene>
<reference evidence="3 4" key="1">
    <citation type="submission" date="2019-02" db="EMBL/GenBank/DDBJ databases">
        <title>Deep-cultivation of Planctomycetes and their phenomic and genomic characterization uncovers novel biology.</title>
        <authorList>
            <person name="Wiegand S."/>
            <person name="Jogler M."/>
            <person name="Boedeker C."/>
            <person name="Pinto D."/>
            <person name="Vollmers J."/>
            <person name="Rivas-Marin E."/>
            <person name="Kohn T."/>
            <person name="Peeters S.H."/>
            <person name="Heuer A."/>
            <person name="Rast P."/>
            <person name="Oberbeckmann S."/>
            <person name="Bunk B."/>
            <person name="Jeske O."/>
            <person name="Meyerdierks A."/>
            <person name="Storesund J.E."/>
            <person name="Kallscheuer N."/>
            <person name="Luecker S."/>
            <person name="Lage O.M."/>
            <person name="Pohl T."/>
            <person name="Merkel B.J."/>
            <person name="Hornburger P."/>
            <person name="Mueller R.-W."/>
            <person name="Bruemmer F."/>
            <person name="Labrenz M."/>
            <person name="Spormann A.M."/>
            <person name="Op Den Camp H."/>
            <person name="Overmann J."/>
            <person name="Amann R."/>
            <person name="Jetten M.S.M."/>
            <person name="Mascher T."/>
            <person name="Medema M.H."/>
            <person name="Devos D.P."/>
            <person name="Kaster A.-K."/>
            <person name="Ovreas L."/>
            <person name="Rohde M."/>
            <person name="Galperin M.Y."/>
            <person name="Jogler C."/>
        </authorList>
    </citation>
    <scope>NUCLEOTIDE SEQUENCE [LARGE SCALE GENOMIC DNA]</scope>
    <source>
        <strain evidence="3 4">Mal64</strain>
    </source>
</reference>
<keyword evidence="1" id="KW-0812">Transmembrane</keyword>
<keyword evidence="4" id="KW-1185">Reference proteome</keyword>
<evidence type="ECO:0000313" key="4">
    <source>
        <dbReference type="Proteomes" id="UP000315440"/>
    </source>
</evidence>
<evidence type="ECO:0000256" key="1">
    <source>
        <dbReference type="SAM" id="Phobius"/>
    </source>
</evidence>
<sequence length="105" mass="11155">MNNSAGPARVEQADDTGSASLHDRQELMVSLFGTLGNAMFLVGSVCFLSAATKHAGVWLFIVGSCLLLFHSVPEIVAKARRLSTHAVKIHHGATRRSTHSPSSSV</sequence>
<evidence type="ECO:0000313" key="3">
    <source>
        <dbReference type="EMBL" id="TWT88325.1"/>
    </source>
</evidence>
<feature type="transmembrane region" description="Helical" evidence="1">
    <location>
        <begin position="27"/>
        <end position="51"/>
    </location>
</feature>
<dbReference type="EMBL" id="SJPQ01000002">
    <property type="protein sequence ID" value="TWT88325.1"/>
    <property type="molecule type" value="Genomic_DNA"/>
</dbReference>
<feature type="transmembrane region" description="Helical" evidence="1">
    <location>
        <begin position="57"/>
        <end position="76"/>
    </location>
</feature>
<dbReference type="InterPro" id="IPR025424">
    <property type="entry name" value="YrhK_domain"/>
</dbReference>
<evidence type="ECO:0000259" key="2">
    <source>
        <dbReference type="Pfam" id="PF14145"/>
    </source>
</evidence>
<feature type="domain" description="YrhK" evidence="2">
    <location>
        <begin position="26"/>
        <end position="76"/>
    </location>
</feature>
<dbReference type="AlphaFoldDB" id="A0A5C5ZMH7"/>
<name>A0A5C5ZMH7_9BACT</name>
<dbReference type="Pfam" id="PF14145">
    <property type="entry name" value="YrhK"/>
    <property type="match status" value="1"/>
</dbReference>